<dbReference type="Gene3D" id="1.10.3730.20">
    <property type="match status" value="1"/>
</dbReference>
<feature type="transmembrane region" description="Helical" evidence="7">
    <location>
        <begin position="208"/>
        <end position="233"/>
    </location>
</feature>
<dbReference type="InterPro" id="IPR037185">
    <property type="entry name" value="EmrE-like"/>
</dbReference>
<dbReference type="EMBL" id="JACGWJ010000012">
    <property type="protein sequence ID" value="KAL0385095.1"/>
    <property type="molecule type" value="Genomic_DNA"/>
</dbReference>
<name>A0AAW2RZ53_SESRA</name>
<keyword evidence="6 7" id="KW-0472">Membrane</keyword>
<evidence type="ECO:0000256" key="7">
    <source>
        <dbReference type="SAM" id="Phobius"/>
    </source>
</evidence>
<keyword evidence="3" id="KW-0813">Transport</keyword>
<evidence type="ECO:0000256" key="5">
    <source>
        <dbReference type="ARBA" id="ARBA00022989"/>
    </source>
</evidence>
<comment type="subcellular location">
    <subcellularLocation>
        <location evidence="1">Membrane</location>
        <topology evidence="1">Multi-pass membrane protein</topology>
    </subcellularLocation>
</comment>
<sequence length="247" mass="26595">MEAEAGGHTSTWRKLLLLLNCILLTVGNCGGPLIMRLYFIKGGKRIWLSSFLQTAGFPLILIPLTVAYACRRRSASSTKLVFMNRRVFLASIIIGLVTGGCNYFYSYGLAQLPVSTATLIVSTQLVFNAAFSFLLVKQRFTAHSVNAVVLLTVGAVVLGINSSGDRPVGVTGKEYALGFAMAVGAAALGGFMLPLVELTYAKARQAVTYTLVLEIQMMMCVFAAAFCSVGMLINGDFQVCKHTHVFV</sequence>
<evidence type="ECO:0000256" key="1">
    <source>
        <dbReference type="ARBA" id="ARBA00004141"/>
    </source>
</evidence>
<feature type="transmembrane region" description="Helical" evidence="7">
    <location>
        <begin position="175"/>
        <end position="196"/>
    </location>
</feature>
<evidence type="ECO:0000256" key="3">
    <source>
        <dbReference type="ARBA" id="ARBA00022448"/>
    </source>
</evidence>
<dbReference type="PANTHER" id="PTHR31376">
    <property type="entry name" value="OS09G0467300 PROTEIN-RELATED"/>
    <property type="match status" value="1"/>
</dbReference>
<comment type="similarity">
    <text evidence="2">Belongs to the purine permeases (TC 2.A.7.14) family.</text>
</comment>
<feature type="transmembrane region" description="Helical" evidence="7">
    <location>
        <begin position="87"/>
        <end position="105"/>
    </location>
</feature>
<evidence type="ECO:0000256" key="4">
    <source>
        <dbReference type="ARBA" id="ARBA00022692"/>
    </source>
</evidence>
<dbReference type="SUPFAM" id="SSF103481">
    <property type="entry name" value="Multidrug resistance efflux transporter EmrE"/>
    <property type="match status" value="1"/>
</dbReference>
<dbReference type="InterPro" id="IPR030182">
    <property type="entry name" value="PUP_plant"/>
</dbReference>
<feature type="transmembrane region" description="Helical" evidence="7">
    <location>
        <begin position="46"/>
        <end position="66"/>
    </location>
</feature>
<dbReference type="AlphaFoldDB" id="A0AAW2RZ53"/>
<comment type="caution">
    <text evidence="8">The sequence shown here is derived from an EMBL/GenBank/DDBJ whole genome shotgun (WGS) entry which is preliminary data.</text>
</comment>
<reference evidence="8" key="1">
    <citation type="submission" date="2020-06" db="EMBL/GenBank/DDBJ databases">
        <authorList>
            <person name="Li T."/>
            <person name="Hu X."/>
            <person name="Zhang T."/>
            <person name="Song X."/>
            <person name="Zhang H."/>
            <person name="Dai N."/>
            <person name="Sheng W."/>
            <person name="Hou X."/>
            <person name="Wei L."/>
        </authorList>
    </citation>
    <scope>NUCLEOTIDE SEQUENCE</scope>
    <source>
        <strain evidence="8">G02</strain>
        <tissue evidence="8">Leaf</tissue>
    </source>
</reference>
<evidence type="ECO:0000256" key="2">
    <source>
        <dbReference type="ARBA" id="ARBA00006213"/>
    </source>
</evidence>
<evidence type="ECO:0000313" key="8">
    <source>
        <dbReference type="EMBL" id="KAL0385095.1"/>
    </source>
</evidence>
<dbReference type="GO" id="GO:0005345">
    <property type="term" value="F:purine nucleobase transmembrane transporter activity"/>
    <property type="evidence" value="ECO:0007669"/>
    <property type="project" value="UniProtKB-ARBA"/>
</dbReference>
<dbReference type="GO" id="GO:0015211">
    <property type="term" value="F:purine nucleoside transmembrane transporter activity"/>
    <property type="evidence" value="ECO:0007669"/>
    <property type="project" value="InterPro"/>
</dbReference>
<proteinExistence type="inferred from homology"/>
<evidence type="ECO:0000256" key="6">
    <source>
        <dbReference type="ARBA" id="ARBA00023136"/>
    </source>
</evidence>
<dbReference type="Pfam" id="PF16913">
    <property type="entry name" value="PUNUT"/>
    <property type="match status" value="1"/>
</dbReference>
<accession>A0AAW2RZ53</accession>
<keyword evidence="4 7" id="KW-0812">Transmembrane</keyword>
<dbReference type="PANTHER" id="PTHR31376:SF1">
    <property type="entry name" value="PURINE PERMEASE 2"/>
    <property type="match status" value="1"/>
</dbReference>
<organism evidence="8">
    <name type="scientific">Sesamum radiatum</name>
    <name type="common">Black benniseed</name>
    <dbReference type="NCBI Taxonomy" id="300843"/>
    <lineage>
        <taxon>Eukaryota</taxon>
        <taxon>Viridiplantae</taxon>
        <taxon>Streptophyta</taxon>
        <taxon>Embryophyta</taxon>
        <taxon>Tracheophyta</taxon>
        <taxon>Spermatophyta</taxon>
        <taxon>Magnoliopsida</taxon>
        <taxon>eudicotyledons</taxon>
        <taxon>Gunneridae</taxon>
        <taxon>Pentapetalae</taxon>
        <taxon>asterids</taxon>
        <taxon>lamiids</taxon>
        <taxon>Lamiales</taxon>
        <taxon>Pedaliaceae</taxon>
        <taxon>Sesamum</taxon>
    </lineage>
</organism>
<protein>
    <submittedName>
        <fullName evidence="8">Purine permease 1</fullName>
    </submittedName>
</protein>
<feature type="transmembrane region" description="Helical" evidence="7">
    <location>
        <begin position="117"/>
        <end position="136"/>
    </location>
</feature>
<reference evidence="8" key="2">
    <citation type="journal article" date="2024" name="Plant">
        <title>Genomic evolution and insights into agronomic trait innovations of Sesamum species.</title>
        <authorList>
            <person name="Miao H."/>
            <person name="Wang L."/>
            <person name="Qu L."/>
            <person name="Liu H."/>
            <person name="Sun Y."/>
            <person name="Le M."/>
            <person name="Wang Q."/>
            <person name="Wei S."/>
            <person name="Zheng Y."/>
            <person name="Lin W."/>
            <person name="Duan Y."/>
            <person name="Cao H."/>
            <person name="Xiong S."/>
            <person name="Wang X."/>
            <person name="Wei L."/>
            <person name="Li C."/>
            <person name="Ma Q."/>
            <person name="Ju M."/>
            <person name="Zhao R."/>
            <person name="Li G."/>
            <person name="Mu C."/>
            <person name="Tian Q."/>
            <person name="Mei H."/>
            <person name="Zhang T."/>
            <person name="Gao T."/>
            <person name="Zhang H."/>
        </authorList>
    </citation>
    <scope>NUCLEOTIDE SEQUENCE</scope>
    <source>
        <strain evidence="8">G02</strain>
    </source>
</reference>
<gene>
    <name evidence="8" type="ORF">Sradi_2903800</name>
</gene>
<feature type="transmembrane region" description="Helical" evidence="7">
    <location>
        <begin position="143"/>
        <end position="163"/>
    </location>
</feature>
<feature type="transmembrane region" description="Helical" evidence="7">
    <location>
        <begin position="15"/>
        <end position="40"/>
    </location>
</feature>
<dbReference type="GO" id="GO:0016020">
    <property type="term" value="C:membrane"/>
    <property type="evidence" value="ECO:0007669"/>
    <property type="project" value="UniProtKB-SubCell"/>
</dbReference>
<keyword evidence="5 7" id="KW-1133">Transmembrane helix</keyword>